<accession>A0ABQ6DVT6</accession>
<evidence type="ECO:0000256" key="2">
    <source>
        <dbReference type="ARBA" id="ARBA00001974"/>
    </source>
</evidence>
<comment type="catalytic activity">
    <reaction evidence="1 9">
        <text>(S)-malate + a quinone = a quinol + oxaloacetate</text>
        <dbReference type="Rhea" id="RHEA:46012"/>
        <dbReference type="ChEBI" id="CHEBI:15589"/>
        <dbReference type="ChEBI" id="CHEBI:16452"/>
        <dbReference type="ChEBI" id="CHEBI:24646"/>
        <dbReference type="ChEBI" id="CHEBI:132124"/>
        <dbReference type="EC" id="1.1.5.4"/>
    </reaction>
</comment>
<dbReference type="PANTHER" id="PTHR43104:SF2">
    <property type="entry name" value="L-2-HYDROXYGLUTARATE DEHYDROGENASE, MITOCHONDRIAL"/>
    <property type="match status" value="1"/>
</dbReference>
<dbReference type="NCBIfam" id="NF003613">
    <property type="entry name" value="PRK05257.3-4"/>
    <property type="match status" value="1"/>
</dbReference>
<comment type="similarity">
    <text evidence="4 9">Belongs to the MQO family.</text>
</comment>
<dbReference type="NCBIfam" id="TIGR01320">
    <property type="entry name" value="mal_quin_oxido"/>
    <property type="match status" value="1"/>
</dbReference>
<dbReference type="SUPFAM" id="SSF51905">
    <property type="entry name" value="FAD/NAD(P)-binding domain"/>
    <property type="match status" value="1"/>
</dbReference>
<keyword evidence="6 9" id="KW-0285">Flavoprotein</keyword>
<evidence type="ECO:0000313" key="11">
    <source>
        <dbReference type="Proteomes" id="UP001157353"/>
    </source>
</evidence>
<evidence type="ECO:0000256" key="8">
    <source>
        <dbReference type="ARBA" id="ARBA00023002"/>
    </source>
</evidence>
<organism evidence="10 11">
    <name type="scientific">Psychromonas marina</name>
    <dbReference type="NCBI Taxonomy" id="88364"/>
    <lineage>
        <taxon>Bacteria</taxon>
        <taxon>Pseudomonadati</taxon>
        <taxon>Pseudomonadota</taxon>
        <taxon>Gammaproteobacteria</taxon>
        <taxon>Alteromonadales</taxon>
        <taxon>Psychromonadaceae</taxon>
        <taxon>Psychromonas</taxon>
    </lineage>
</organism>
<comment type="caution">
    <text evidence="10">The sequence shown here is derived from an EMBL/GenBank/DDBJ whole genome shotgun (WGS) entry which is preliminary data.</text>
</comment>
<keyword evidence="7 9" id="KW-0274">FAD</keyword>
<dbReference type="Pfam" id="PF06039">
    <property type="entry name" value="Mqo"/>
    <property type="match status" value="1"/>
</dbReference>
<evidence type="ECO:0000256" key="4">
    <source>
        <dbReference type="ARBA" id="ARBA00006389"/>
    </source>
</evidence>
<dbReference type="EC" id="1.1.5.4" evidence="9"/>
<dbReference type="HAMAP" id="MF_00212">
    <property type="entry name" value="MQO"/>
    <property type="match status" value="1"/>
</dbReference>
<evidence type="ECO:0000256" key="7">
    <source>
        <dbReference type="ARBA" id="ARBA00022827"/>
    </source>
</evidence>
<dbReference type="NCBIfam" id="NF003605">
    <property type="entry name" value="PRK05257.1-4"/>
    <property type="match status" value="1"/>
</dbReference>
<evidence type="ECO:0000313" key="10">
    <source>
        <dbReference type="EMBL" id="GLS89223.1"/>
    </source>
</evidence>
<keyword evidence="8 9" id="KW-0560">Oxidoreductase</keyword>
<gene>
    <name evidence="9 10" type="primary">mqo</name>
    <name evidence="10" type="ORF">GCM10007916_02900</name>
</gene>
<keyword evidence="5 9" id="KW-0816">Tricarboxylic acid cycle</keyword>
<dbReference type="InterPro" id="IPR036188">
    <property type="entry name" value="FAD/NAD-bd_sf"/>
</dbReference>
<evidence type="ECO:0000256" key="3">
    <source>
        <dbReference type="ARBA" id="ARBA00005012"/>
    </source>
</evidence>
<evidence type="ECO:0000256" key="1">
    <source>
        <dbReference type="ARBA" id="ARBA00001139"/>
    </source>
</evidence>
<dbReference type="InterPro" id="IPR006231">
    <property type="entry name" value="MQO"/>
</dbReference>
<comment type="pathway">
    <text evidence="3 9">Carbohydrate metabolism; tricarboxylic acid cycle; oxaloacetate from (S)-malate (quinone route): step 1/1.</text>
</comment>
<evidence type="ECO:0000256" key="5">
    <source>
        <dbReference type="ARBA" id="ARBA00022532"/>
    </source>
</evidence>
<reference evidence="11" key="1">
    <citation type="journal article" date="2019" name="Int. J. Syst. Evol. Microbiol.">
        <title>The Global Catalogue of Microorganisms (GCM) 10K type strain sequencing project: providing services to taxonomists for standard genome sequencing and annotation.</title>
        <authorList>
            <consortium name="The Broad Institute Genomics Platform"/>
            <consortium name="The Broad Institute Genome Sequencing Center for Infectious Disease"/>
            <person name="Wu L."/>
            <person name="Ma J."/>
        </authorList>
    </citation>
    <scope>NUCLEOTIDE SEQUENCE [LARGE SCALE GENOMIC DNA]</scope>
    <source>
        <strain evidence="11">NBRC 103166</strain>
    </source>
</reference>
<dbReference type="NCBIfam" id="NF009875">
    <property type="entry name" value="PRK13339.1"/>
    <property type="match status" value="1"/>
</dbReference>
<proteinExistence type="inferred from homology"/>
<dbReference type="Proteomes" id="UP001157353">
    <property type="component" value="Unassembled WGS sequence"/>
</dbReference>
<evidence type="ECO:0000256" key="6">
    <source>
        <dbReference type="ARBA" id="ARBA00022630"/>
    </source>
</evidence>
<keyword evidence="11" id="KW-1185">Reference proteome</keyword>
<dbReference type="PANTHER" id="PTHR43104">
    <property type="entry name" value="L-2-HYDROXYGLUTARATE DEHYDROGENASE, MITOCHONDRIAL"/>
    <property type="match status" value="1"/>
</dbReference>
<dbReference type="EMBL" id="BSPQ01000001">
    <property type="protein sequence ID" value="GLS89223.1"/>
    <property type="molecule type" value="Genomic_DNA"/>
</dbReference>
<comment type="cofactor">
    <cofactor evidence="2 9">
        <name>FAD</name>
        <dbReference type="ChEBI" id="CHEBI:57692"/>
    </cofactor>
</comment>
<protein>
    <recommendedName>
        <fullName evidence="9">Probable malate:quinone oxidoreductase</fullName>
        <ecNumber evidence="9">1.1.5.4</ecNumber>
    </recommendedName>
    <alternativeName>
        <fullName evidence="9">MQO</fullName>
    </alternativeName>
    <alternativeName>
        <fullName evidence="9">Malate dehydrogenase [quinone]</fullName>
    </alternativeName>
</protein>
<dbReference type="NCBIfam" id="NF003606">
    <property type="entry name" value="PRK05257.2-1"/>
    <property type="match status" value="1"/>
</dbReference>
<name>A0ABQ6DVT6_9GAMM</name>
<evidence type="ECO:0000256" key="9">
    <source>
        <dbReference type="HAMAP-Rule" id="MF_00212"/>
    </source>
</evidence>
<sequence>MNVKNADVLLVGGGVMSATLGMMLTQLDPSLKIIMVERLDHVAHESTHGWNNAGTGHAGYCELNYTPENDDGTVSINRAQAINASFEVTLQFWSYLVKHSVLPEPNQFINSIPHQSLVWGDKDVNFLRERYKLLSAHHLFKDMQYSEDPKVISEWMPLAMKDRDPTQPVAATRVNYGSDVDFGALTRNMINSMQKSPNFELVLNYNVHRIRQQKNKNWSVRIKERTGKHSAVIDAKFVFLGAGGGALPLLQKSGIPERKGYGGFPVSGQWLVCTKPEIVEQHYSKTYGKAPIGAPPMSVPHLDTRIIDGKPALLFGPFAGFTTKFLTKGSKMDLFGSVGKSNLKPMLSVGSKNIDLTHYLIKESLQSHKERVSALRNFYPEARDEDWHLAKAGQRVMIIKKDEAGKGKLEFGTEMVAAEDGSLAVLLGASPGASTSVQAMIDVIERCFEDKLQTPQWKAKMLEMFPSYGHSLIDNELILNQVKKENLATLKLNTNKKQDPDTLKLA</sequence>
<dbReference type="NCBIfam" id="NF003611">
    <property type="entry name" value="PRK05257.3-2"/>
    <property type="match status" value="1"/>
</dbReference>
<dbReference type="NCBIfam" id="NF003603">
    <property type="entry name" value="PRK05257.1-1"/>
    <property type="match status" value="1"/>
</dbReference>
<dbReference type="RefSeq" id="WP_284202338.1">
    <property type="nucleotide sequence ID" value="NZ_BSPQ01000001.1"/>
</dbReference>